<name>A0A069AQ05_CLODI</name>
<dbReference type="AlphaFoldDB" id="A0A069AQ05"/>
<organism evidence="4">
    <name type="scientific">Clostridioides difficile</name>
    <name type="common">Peptoclostridium difficile</name>
    <dbReference type="NCBI Taxonomy" id="1496"/>
    <lineage>
        <taxon>Bacteria</taxon>
        <taxon>Bacillati</taxon>
        <taxon>Bacillota</taxon>
        <taxon>Clostridia</taxon>
        <taxon>Peptostreptococcales</taxon>
        <taxon>Peptostreptococcaceae</taxon>
        <taxon>Clostridioides</taxon>
    </lineage>
</organism>
<protein>
    <submittedName>
        <fullName evidence="4">Uncharacterized protein</fullName>
    </submittedName>
</protein>
<keyword evidence="1" id="KW-0812">Transmembrane</keyword>
<gene>
    <name evidence="4" type="ORF">BN1095_430005</name>
    <name evidence="2" type="ORF">BN1096_290005</name>
    <name evidence="3" type="ORF">BN1097_290006</name>
</gene>
<evidence type="ECO:0000313" key="2">
    <source>
        <dbReference type="EMBL" id="CDS83978.1"/>
    </source>
</evidence>
<keyword evidence="1" id="KW-1133">Transmembrane helix</keyword>
<dbReference type="EMBL" id="LK932364">
    <property type="protein sequence ID" value="CDS84430.1"/>
    <property type="molecule type" value="Genomic_DNA"/>
</dbReference>
<evidence type="ECO:0000313" key="3">
    <source>
        <dbReference type="EMBL" id="CDS84430.1"/>
    </source>
</evidence>
<accession>A0A069AQ05</accession>
<sequence>MGIFIFLKLNCKYYYVIYILILNVCFIRNKLIEKIVLTMKAKKVLMKIKNFIVPFYIFFYIFYYTLNQISK</sequence>
<evidence type="ECO:0000313" key="4">
    <source>
        <dbReference type="EMBL" id="CDT31267.1"/>
    </source>
</evidence>
<proteinExistence type="predicted"/>
<evidence type="ECO:0000256" key="1">
    <source>
        <dbReference type="SAM" id="Phobius"/>
    </source>
</evidence>
<dbReference type="EMBL" id="LK933105">
    <property type="protein sequence ID" value="CDT31267.1"/>
    <property type="molecule type" value="Genomic_DNA"/>
</dbReference>
<feature type="transmembrane region" description="Helical" evidence="1">
    <location>
        <begin position="12"/>
        <end position="29"/>
    </location>
</feature>
<keyword evidence="1" id="KW-0472">Membrane</keyword>
<dbReference type="EMBL" id="LK932479">
    <property type="protein sequence ID" value="CDS83978.1"/>
    <property type="molecule type" value="Genomic_DNA"/>
</dbReference>
<feature type="transmembrane region" description="Helical" evidence="1">
    <location>
        <begin position="50"/>
        <end position="66"/>
    </location>
</feature>
<reference evidence="4" key="1">
    <citation type="submission" date="2014-07" db="EMBL/GenBank/DDBJ databases">
        <authorList>
            <person name="Monot Marc"/>
        </authorList>
    </citation>
    <scope>NUCLEOTIDE SEQUENCE</scope>
    <source>
        <strain evidence="4">7032989</strain>
        <strain evidence="3">7032994</strain>
    </source>
</reference>